<dbReference type="InterPro" id="IPR020988">
    <property type="entry name" value="Pept_U32_collagenase"/>
</dbReference>
<protein>
    <submittedName>
        <fullName evidence="3">U32 family peptidase</fullName>
    </submittedName>
</protein>
<evidence type="ECO:0000259" key="2">
    <source>
        <dbReference type="Pfam" id="PF12392"/>
    </source>
</evidence>
<keyword evidence="4" id="KW-1185">Reference proteome</keyword>
<evidence type="ECO:0000313" key="4">
    <source>
        <dbReference type="Proteomes" id="UP000676565"/>
    </source>
</evidence>
<name>A0ABS5C3C0_9BACT</name>
<gene>
    <name evidence="3" type="ORF">J8F10_30780</name>
</gene>
<dbReference type="Pfam" id="PF12392">
    <property type="entry name" value="DUF3656"/>
    <property type="match status" value="1"/>
</dbReference>
<dbReference type="RefSeq" id="WP_210660376.1">
    <property type="nucleotide sequence ID" value="NZ_JAGKQQ010000001.1"/>
</dbReference>
<sequence length="861" mass="93878">MSSSHTPPELLAPAGDWEAMRAAVANGADAVYFGLSNFNARARATNFTLAELPDVMTFLHARNVRGFVTLNTLIFSDELESVAEFVKSVAAAGADAVIVQDLGLVRLIKRIAPTLPVHGSTQMTLTEPRGIEFVTALGVERVVLARELSLNDIRKVTANTSTPVEVFIHGALCVAYSGQCLTSEALGGRSANRGQCAQACRLPYEMIVDGTKRELGDRAYLLSPQDLAAFDLIDPLIDAGVISFKIEGRLKGGPYVAATTQTYRKAIDAKLAHHDFALPRREQLDLAQTFSRGLTPGFLEGVNHQMLVRGRFPKSRGVRIGRVAGFTKNGVRIELCETVSDLVKAGDGVLFDIGKPHEQEPGGRVWRAIVLRSVVELYFEDGAIDFSQIPVGCDVYKTDDPALRKRLEQSYGQDKLAKRVPITGRVSGTVGGALTLSLSDGERESSATWAGPLELARKQPTSADEIREQLARLGDTPFELGAVAVDLPAGVMVPRSVLNDLRRQTAGALAERRIEVRKHAIAKGDALRALRGELGRPTPPPPFPKKEGGTEPTAVLSPSPFRGGVGEGLQAQPTPRLTVLVRNLEQLDAVLAWAPPDGLPKPSAIYADFEDLRRYKDAVAKARAVGVPIGLAPVRVWKPGEDGFQALVARAEPDIVLVRNLASISYFREQLPDVRLIGDFSLNVANELTAGALMGAGLERLVPSYDLNWDQFASMVRRANADWFEPVVHQHMPMFHMEHCVFAAFLSTGKDHRDCGRPCDRHKVELRDRVGAAFPVVADTGCRNTVFNNLAQSAAEYVGRMRELGLRTFRVDLLREPPSQVASLLDRYARVIAGRDDGHETWRQLRVLNQLGVTRGTLNLL</sequence>
<dbReference type="SUPFAM" id="SSF51395">
    <property type="entry name" value="FMN-linked oxidoreductases"/>
    <property type="match status" value="1"/>
</dbReference>
<dbReference type="Pfam" id="PF01136">
    <property type="entry name" value="Peptidase_U32"/>
    <property type="match status" value="2"/>
</dbReference>
<dbReference type="PANTHER" id="PTHR30217:SF10">
    <property type="entry name" value="23S RRNA 5-HYDROXYCYTIDINE C2501 SYNTHASE"/>
    <property type="match status" value="1"/>
</dbReference>
<dbReference type="Proteomes" id="UP000676565">
    <property type="component" value="Unassembled WGS sequence"/>
</dbReference>
<evidence type="ECO:0000256" key="1">
    <source>
        <dbReference type="SAM" id="MobiDB-lite"/>
    </source>
</evidence>
<accession>A0ABS5C3C0</accession>
<reference evidence="3 4" key="1">
    <citation type="submission" date="2021-04" db="EMBL/GenBank/DDBJ databases">
        <authorList>
            <person name="Ivanova A."/>
        </authorList>
    </citation>
    <scope>NUCLEOTIDE SEQUENCE [LARGE SCALE GENOMIC DNA]</scope>
    <source>
        <strain evidence="3 4">G18</strain>
    </source>
</reference>
<organism evidence="3 4">
    <name type="scientific">Gemmata palustris</name>
    <dbReference type="NCBI Taxonomy" id="2822762"/>
    <lineage>
        <taxon>Bacteria</taxon>
        <taxon>Pseudomonadati</taxon>
        <taxon>Planctomycetota</taxon>
        <taxon>Planctomycetia</taxon>
        <taxon>Gemmatales</taxon>
        <taxon>Gemmataceae</taxon>
        <taxon>Gemmata</taxon>
    </lineage>
</organism>
<feature type="region of interest" description="Disordered" evidence="1">
    <location>
        <begin position="531"/>
        <end position="563"/>
    </location>
</feature>
<dbReference type="EMBL" id="JAGKQQ010000001">
    <property type="protein sequence ID" value="MBP3959653.1"/>
    <property type="molecule type" value="Genomic_DNA"/>
</dbReference>
<dbReference type="InterPro" id="IPR001539">
    <property type="entry name" value="Peptidase_U32"/>
</dbReference>
<dbReference type="InterPro" id="IPR051454">
    <property type="entry name" value="RNA/ubiquinone_mod_enzymes"/>
</dbReference>
<dbReference type="PANTHER" id="PTHR30217">
    <property type="entry name" value="PEPTIDASE U32 FAMILY"/>
    <property type="match status" value="1"/>
</dbReference>
<proteinExistence type="predicted"/>
<comment type="caution">
    <text evidence="3">The sequence shown here is derived from an EMBL/GenBank/DDBJ whole genome shotgun (WGS) entry which is preliminary data.</text>
</comment>
<evidence type="ECO:0000313" key="3">
    <source>
        <dbReference type="EMBL" id="MBP3959653.1"/>
    </source>
</evidence>
<feature type="domain" description="Peptidase U32 collagenase" evidence="2">
    <location>
        <begin position="395"/>
        <end position="514"/>
    </location>
</feature>